<dbReference type="Proteomes" id="UP001059597">
    <property type="component" value="Chromosome"/>
</dbReference>
<keyword evidence="3" id="KW-1185">Reference proteome</keyword>
<dbReference type="EMBL" id="AP026073">
    <property type="protein sequence ID" value="BDM72923.1"/>
    <property type="molecule type" value="Genomic_DNA"/>
</dbReference>
<name>A0ABN6R8K2_STRNI</name>
<accession>A0ABN6R8K2</accession>
<evidence type="ECO:0008006" key="4">
    <source>
        <dbReference type="Google" id="ProtNLM"/>
    </source>
</evidence>
<sequence length="122" mass="12887">MRYARTLGAVAFAAAATVLATAPAHAASYTAHPHYMNKGSAVFNSSTNTLKVCDNAADGLTVMVTIEDDGNFYGYDMTKGSGQCRTYTPKLRNGQRFTLQAFNGRKGKAVSGSHGALVYGIV</sequence>
<protein>
    <recommendedName>
        <fullName evidence="4">Secreted protein</fullName>
    </recommendedName>
</protein>
<feature type="chain" id="PRO_5047163246" description="Secreted protein" evidence="1">
    <location>
        <begin position="27"/>
        <end position="122"/>
    </location>
</feature>
<feature type="signal peptide" evidence="1">
    <location>
        <begin position="1"/>
        <end position="26"/>
    </location>
</feature>
<dbReference type="RefSeq" id="WP_261956251.1">
    <property type="nucleotide sequence ID" value="NZ_AP026073.1"/>
</dbReference>
<evidence type="ECO:0000313" key="3">
    <source>
        <dbReference type="Proteomes" id="UP001059597"/>
    </source>
</evidence>
<evidence type="ECO:0000313" key="2">
    <source>
        <dbReference type="EMBL" id="BDM72923.1"/>
    </source>
</evidence>
<organism evidence="2 3">
    <name type="scientific">Streptomyces nigrescens</name>
    <dbReference type="NCBI Taxonomy" id="1920"/>
    <lineage>
        <taxon>Bacteria</taxon>
        <taxon>Bacillati</taxon>
        <taxon>Actinomycetota</taxon>
        <taxon>Actinomycetes</taxon>
        <taxon>Kitasatosporales</taxon>
        <taxon>Streptomycetaceae</taxon>
        <taxon>Streptomyces</taxon>
    </lineage>
</organism>
<evidence type="ECO:0000256" key="1">
    <source>
        <dbReference type="SAM" id="SignalP"/>
    </source>
</evidence>
<keyword evidence="1" id="KW-0732">Signal</keyword>
<gene>
    <name evidence="2" type="ORF">HEK616_64100</name>
</gene>
<proteinExistence type="predicted"/>
<reference evidence="2" key="1">
    <citation type="submission" date="2022-06" db="EMBL/GenBank/DDBJ databases">
        <title>Complete genome sequence of Streptomyces nigrescens HEK616.</title>
        <authorList>
            <person name="Asamizu S."/>
            <person name="Onaka H."/>
        </authorList>
    </citation>
    <scope>NUCLEOTIDE SEQUENCE</scope>
    <source>
        <strain evidence="2">HEK616</strain>
    </source>
</reference>